<dbReference type="InterPro" id="IPR003439">
    <property type="entry name" value="ABC_transporter-like_ATP-bd"/>
</dbReference>
<dbReference type="InterPro" id="IPR027417">
    <property type="entry name" value="P-loop_NTPase"/>
</dbReference>
<gene>
    <name evidence="13" type="ORF">MELLADRAFT_117244</name>
</gene>
<evidence type="ECO:0008006" key="15">
    <source>
        <dbReference type="Google" id="ProtNLM"/>
    </source>
</evidence>
<dbReference type="GeneID" id="18925973"/>
<evidence type="ECO:0000313" key="14">
    <source>
        <dbReference type="Proteomes" id="UP000001072"/>
    </source>
</evidence>
<dbReference type="GO" id="GO:0000329">
    <property type="term" value="C:fungal-type vacuole membrane"/>
    <property type="evidence" value="ECO:0007669"/>
    <property type="project" value="TreeGrafter"/>
</dbReference>
<dbReference type="EMBL" id="GL883122">
    <property type="protein sequence ID" value="EGG03794.1"/>
    <property type="molecule type" value="Genomic_DNA"/>
</dbReference>
<feature type="transmembrane region" description="Helical" evidence="10">
    <location>
        <begin position="1279"/>
        <end position="1307"/>
    </location>
</feature>
<feature type="region of interest" description="Disordered" evidence="9">
    <location>
        <begin position="1074"/>
        <end position="1105"/>
    </location>
</feature>
<feature type="domain" description="ABC transmembrane type-1" evidence="12">
    <location>
        <begin position="1153"/>
        <end position="1434"/>
    </location>
</feature>
<protein>
    <recommendedName>
        <fullName evidence="15">Multidrug resistance-associated ABC transporter</fullName>
    </recommendedName>
</protein>
<dbReference type="InterPro" id="IPR011527">
    <property type="entry name" value="ABC1_TM_dom"/>
</dbReference>
<evidence type="ECO:0000256" key="8">
    <source>
        <dbReference type="ARBA" id="ARBA00023136"/>
    </source>
</evidence>
<evidence type="ECO:0000259" key="12">
    <source>
        <dbReference type="PROSITE" id="PS50929"/>
    </source>
</evidence>
<feature type="transmembrane region" description="Helical" evidence="10">
    <location>
        <begin position="1192"/>
        <end position="1215"/>
    </location>
</feature>
<dbReference type="KEGG" id="mlr:MELLADRAFT_117244"/>
<dbReference type="CDD" id="cd18596">
    <property type="entry name" value="ABC_6TM_VMR1_D1_like"/>
    <property type="match status" value="1"/>
</dbReference>
<evidence type="ECO:0000256" key="6">
    <source>
        <dbReference type="ARBA" id="ARBA00022840"/>
    </source>
</evidence>
<feature type="transmembrane region" description="Helical" evidence="10">
    <location>
        <begin position="1337"/>
        <end position="1357"/>
    </location>
</feature>
<dbReference type="FunFam" id="3.40.50.300:FF:001354">
    <property type="entry name" value="ATP-binding cassette (ABC) transporter, putative"/>
    <property type="match status" value="1"/>
</dbReference>
<dbReference type="InterPro" id="IPR017871">
    <property type="entry name" value="ABC_transporter-like_CS"/>
</dbReference>
<keyword evidence="14" id="KW-1185">Reference proteome</keyword>
<dbReference type="SMART" id="SM00382">
    <property type="entry name" value="AAA"/>
    <property type="match status" value="2"/>
</dbReference>
<evidence type="ECO:0000256" key="3">
    <source>
        <dbReference type="ARBA" id="ARBA00022692"/>
    </source>
</evidence>
<feature type="transmembrane region" description="Helical" evidence="10">
    <location>
        <begin position="147"/>
        <end position="165"/>
    </location>
</feature>
<comment type="subcellular location">
    <subcellularLocation>
        <location evidence="1">Membrane</location>
        <topology evidence="1">Multi-pass membrane protein</topology>
    </subcellularLocation>
</comment>
<evidence type="ECO:0000256" key="5">
    <source>
        <dbReference type="ARBA" id="ARBA00022741"/>
    </source>
</evidence>
<keyword evidence="6" id="KW-0067">ATP-binding</keyword>
<accession>F4RV12</accession>
<dbReference type="CDD" id="cd18604">
    <property type="entry name" value="ABC_6TM_VMR1_D2_like"/>
    <property type="match status" value="1"/>
</dbReference>
<dbReference type="Proteomes" id="UP000001072">
    <property type="component" value="Unassembled WGS sequence"/>
</dbReference>
<feature type="domain" description="ABC transporter" evidence="11">
    <location>
        <begin position="1470"/>
        <end position="1712"/>
    </location>
</feature>
<evidence type="ECO:0000259" key="11">
    <source>
        <dbReference type="PROSITE" id="PS50893"/>
    </source>
</evidence>
<dbReference type="Pfam" id="PF00005">
    <property type="entry name" value="ABC_tran"/>
    <property type="match status" value="2"/>
</dbReference>
<name>F4RV12_MELLP</name>
<dbReference type="GO" id="GO:0140359">
    <property type="term" value="F:ABC-type transporter activity"/>
    <property type="evidence" value="ECO:0007669"/>
    <property type="project" value="InterPro"/>
</dbReference>
<dbReference type="OrthoDB" id="6500128at2759"/>
<dbReference type="GO" id="GO:0016887">
    <property type="term" value="F:ATP hydrolysis activity"/>
    <property type="evidence" value="ECO:0007669"/>
    <property type="project" value="InterPro"/>
</dbReference>
<organism evidence="14">
    <name type="scientific">Melampsora larici-populina (strain 98AG31 / pathotype 3-4-7)</name>
    <name type="common">Poplar leaf rust fungus</name>
    <dbReference type="NCBI Taxonomy" id="747676"/>
    <lineage>
        <taxon>Eukaryota</taxon>
        <taxon>Fungi</taxon>
        <taxon>Dikarya</taxon>
        <taxon>Basidiomycota</taxon>
        <taxon>Pucciniomycotina</taxon>
        <taxon>Pucciniomycetes</taxon>
        <taxon>Pucciniales</taxon>
        <taxon>Melampsoraceae</taxon>
        <taxon>Melampsora</taxon>
    </lineage>
</organism>
<keyword evidence="8 10" id="KW-0472">Membrane</keyword>
<dbReference type="VEuPathDB" id="FungiDB:MELLADRAFT_117244"/>
<evidence type="ECO:0000256" key="2">
    <source>
        <dbReference type="ARBA" id="ARBA00022448"/>
    </source>
</evidence>
<feature type="compositionally biased region" description="Polar residues" evidence="9">
    <location>
        <begin position="39"/>
        <end position="48"/>
    </location>
</feature>
<dbReference type="HOGENOM" id="CLU_000604_27_6_1"/>
<feature type="compositionally biased region" description="Polar residues" evidence="9">
    <location>
        <begin position="495"/>
        <end position="525"/>
    </location>
</feature>
<dbReference type="Pfam" id="PF00664">
    <property type="entry name" value="ABC_membrane"/>
    <property type="match status" value="2"/>
</dbReference>
<dbReference type="STRING" id="747676.F4RV12"/>
<dbReference type="eggNOG" id="KOG0054">
    <property type="taxonomic scope" value="Eukaryota"/>
</dbReference>
<keyword evidence="3 10" id="KW-0812">Transmembrane</keyword>
<dbReference type="FunFam" id="1.20.1560.10:FF:000013">
    <property type="entry name" value="ABC transporter C family member 2"/>
    <property type="match status" value="1"/>
</dbReference>
<feature type="region of interest" description="Disordered" evidence="9">
    <location>
        <begin position="477"/>
        <end position="538"/>
    </location>
</feature>
<dbReference type="RefSeq" id="XP_007412908.1">
    <property type="nucleotide sequence ID" value="XM_007412846.1"/>
</dbReference>
<feature type="transmembrane region" description="Helical" evidence="10">
    <location>
        <begin position="383"/>
        <end position="404"/>
    </location>
</feature>
<reference evidence="14" key="1">
    <citation type="journal article" date="2011" name="Proc. Natl. Acad. Sci. U.S.A.">
        <title>Obligate biotrophy features unraveled by the genomic analysis of rust fungi.</title>
        <authorList>
            <person name="Duplessis S."/>
            <person name="Cuomo C.A."/>
            <person name="Lin Y.-C."/>
            <person name="Aerts A."/>
            <person name="Tisserant E."/>
            <person name="Veneault-Fourrey C."/>
            <person name="Joly D.L."/>
            <person name="Hacquard S."/>
            <person name="Amselem J."/>
            <person name="Cantarel B.L."/>
            <person name="Chiu R."/>
            <person name="Coutinho P.M."/>
            <person name="Feau N."/>
            <person name="Field M."/>
            <person name="Frey P."/>
            <person name="Gelhaye E."/>
            <person name="Goldberg J."/>
            <person name="Grabherr M.G."/>
            <person name="Kodira C.D."/>
            <person name="Kohler A."/>
            <person name="Kuees U."/>
            <person name="Lindquist E.A."/>
            <person name="Lucas S.M."/>
            <person name="Mago R."/>
            <person name="Mauceli E."/>
            <person name="Morin E."/>
            <person name="Murat C."/>
            <person name="Pangilinan J.L."/>
            <person name="Park R."/>
            <person name="Pearson M."/>
            <person name="Quesneville H."/>
            <person name="Rouhier N."/>
            <person name="Sakthikumar S."/>
            <person name="Salamov A.A."/>
            <person name="Schmutz J."/>
            <person name="Selles B."/>
            <person name="Shapiro H."/>
            <person name="Tanguay P."/>
            <person name="Tuskan G.A."/>
            <person name="Henrissat B."/>
            <person name="Van de Peer Y."/>
            <person name="Rouze P."/>
            <person name="Ellis J.G."/>
            <person name="Dodds P.N."/>
            <person name="Schein J.E."/>
            <person name="Zhong S."/>
            <person name="Hamelin R.C."/>
            <person name="Grigoriev I.V."/>
            <person name="Szabo L.J."/>
            <person name="Martin F."/>
        </authorList>
    </citation>
    <scope>NUCLEOTIDE SEQUENCE [LARGE SCALE GENOMIC DNA]</scope>
    <source>
        <strain evidence="14">98AG31 / pathotype 3-4-7</strain>
    </source>
</reference>
<dbReference type="PROSITE" id="PS50893">
    <property type="entry name" value="ABC_TRANSPORTER_2"/>
    <property type="match status" value="2"/>
</dbReference>
<dbReference type="Gene3D" id="3.40.50.300">
    <property type="entry name" value="P-loop containing nucleotide triphosphate hydrolases"/>
    <property type="match status" value="2"/>
</dbReference>
<evidence type="ECO:0000256" key="4">
    <source>
        <dbReference type="ARBA" id="ARBA00022737"/>
    </source>
</evidence>
<dbReference type="SUPFAM" id="SSF52540">
    <property type="entry name" value="P-loop containing nucleoside triphosphate hydrolases"/>
    <property type="match status" value="2"/>
</dbReference>
<feature type="transmembrane region" description="Helical" evidence="10">
    <location>
        <begin position="177"/>
        <end position="199"/>
    </location>
</feature>
<feature type="transmembrane region" description="Helical" evidence="10">
    <location>
        <begin position="580"/>
        <end position="603"/>
    </location>
</feature>
<feature type="region of interest" description="Disordered" evidence="9">
    <location>
        <begin position="39"/>
        <end position="60"/>
    </location>
</feature>
<keyword evidence="5" id="KW-0547">Nucleotide-binding</keyword>
<dbReference type="InParanoid" id="F4RV12"/>
<keyword evidence="7 10" id="KW-1133">Transmembrane helix</keyword>
<evidence type="ECO:0000256" key="1">
    <source>
        <dbReference type="ARBA" id="ARBA00004141"/>
    </source>
</evidence>
<dbReference type="InterPro" id="IPR036640">
    <property type="entry name" value="ABC1_TM_sf"/>
</dbReference>
<keyword evidence="2" id="KW-0813">Transport</keyword>
<dbReference type="SUPFAM" id="SSF90123">
    <property type="entry name" value="ABC transporter transmembrane region"/>
    <property type="match status" value="2"/>
</dbReference>
<feature type="transmembrane region" description="Helical" evidence="10">
    <location>
        <begin position="108"/>
        <end position="127"/>
    </location>
</feature>
<evidence type="ECO:0000256" key="9">
    <source>
        <dbReference type="SAM" id="MobiDB-lite"/>
    </source>
</evidence>
<dbReference type="CDD" id="cd03244">
    <property type="entry name" value="ABCC_MRP_domain2"/>
    <property type="match status" value="1"/>
</dbReference>
<dbReference type="GO" id="GO:0005524">
    <property type="term" value="F:ATP binding"/>
    <property type="evidence" value="ECO:0007669"/>
    <property type="project" value="UniProtKB-KW"/>
</dbReference>
<dbReference type="InterPro" id="IPR050173">
    <property type="entry name" value="ABC_transporter_C-like"/>
</dbReference>
<dbReference type="PROSITE" id="PS50929">
    <property type="entry name" value="ABC_TM1F"/>
    <property type="match status" value="2"/>
</dbReference>
<sequence>MFSTSPFELIVFPCCFVLLAILPFVSNLRWPQKLRLTNSSPRPQSFDQTIPLPASTSSSNFSQVQSANTVVEESVQTKAQPRRLVSHCEDGHLINQLQFWRRVKLSKIATGSLMGVLIVLRCFELGWDLVNPQSDQLSQTGRILEDILVIIFWSITCYVVFKRSVPITEVAAHWASIIHLATLTFAYCAWSLCCLLLPTSDINQPNTGSSNTHRWLSSIDAVVSLVISVITCTIPRSPRILYRSPYDVEVKTHDLTPPELTSCQSSGHENTEDFATTISHDNKSNINKEGNVTLIACCSVLDHLFFNWVSPVMKAGMKKASLEKSDLPHLSADFRSWNLYKKVIDNIAQASQNQTGLMKHVGKSPQWMNPLLWRVIKINQTAFMTQAALALLNSVLYYAPAFFLRKIIEFLEHKDASGTKSTAMGYTYCAGLLIAMLSESIVSGQLWYISNSVLCARVRIQLNTAIYAKTLRRKDVTTVSSPNDSDSKKSPGQEALTNSTTISDASTVAESSSARVDTSQMSGDTTLKKKKEPLKSDPVGFGSKSQVLNLFTIDADRVADFGMSCFSLIDAPAEVLIGTIFLYDLLGIASIVGIAISILFIPLNHYTSKWYAMVQDKLMMARDRRVSLMNEVLGSIRMIKYMAWEKPFEEKILRSRDHELMSFLWYTKVAGNELTPAVAFTSLADIIEAYVAVRQENLLALHTIENYLASPECETDTEALTKPLEASKSHLSLKKPRTSTSSAEGPDLNCIAVRSATITWPTVNPADLARAGTESLSPMTPSRRRFYLEDITIDFPPKELTLICGSLGSGKTLLLLGEYAMLQPDAIKTLLGEADLLAGQIICPRSPPDTIHYLTHLETITEDEWLLPTMAYAPQSAWLQNANVRTNILFGLPYVKKRYEATLNACSLVSDLLILEDGDQTEIGEKGVNLSGGQKARISLARAVYSRASAILLDDVLSAVDAHTARHIVDHCFKGPLLKDRTIILVSHHVQLCAPIAGYVVCLENGNVDMAISGVEFLSSKKYRTLSGMDAADDEENVITNKPSPALGSSKPKEPSKLTKRLFRNVAANEVPQFADHSPAESAASSVDGDSDSESETDSLNKPARKFIEDETRAVGHVDASVFKMYLGANADGLAGTLIFWTSFVAVFLGNKIMDVAETYVLSLWSNSNDQAPQPTKTIFSLLFQQANSVDFYLGLYTAVTLLNVVVSTVRWLVLYNGALRASQRLYKSILRAVLRSPLRFFDTVPLGRLLNRFGKDFEGIDSSLPDNLGRSLMYGLNVATTILSIAFVTPTFLIAFALISVLYWWYGRQYTQIARELRRLDSVTKSPLFSAYGETVAGVAVIRAFGGCSRALALVFDRIDTNVSFYFYLWSVNRWLSIRFALLSSFIVGLTGFLLIKSRDSISASLAGFALTFAINISGDMILLVRRFTALEMSMVAVERVKEFSEMDAEAPEIMEPRPPAHWPHSGEIEVKELTVRYSPTLPDVLHAVTFHVPARGKVGIVGATGCGKSTLAQSFFRFVEAWDGHIKIDGLDIKNIGLFDLRSRLTIIPQDPTILSGSLRSTLDVFDEHADAEIYSVLRRVNLIPATDADADGLNENVFRNLETEVSEQGSNFSQGQRQLLCMARALLKRSKVLLMDEATSSIDNESDAHISLTIQQEFSESTLLVIAHRLRTVINFDAVLVLDQGRVVEYDSPAKLIANPKSRFHTLCRAAGKREFRALKRMAGSNTSTPTEVAPTES</sequence>
<evidence type="ECO:0000256" key="7">
    <source>
        <dbReference type="ARBA" id="ARBA00022989"/>
    </source>
</evidence>
<feature type="domain" description="ABC transporter" evidence="11">
    <location>
        <begin position="763"/>
        <end position="1030"/>
    </location>
</feature>
<dbReference type="PROSITE" id="PS00211">
    <property type="entry name" value="ABC_TRANSPORTER_1"/>
    <property type="match status" value="2"/>
</dbReference>
<keyword evidence="4" id="KW-0677">Repeat</keyword>
<dbReference type="CDD" id="cd03250">
    <property type="entry name" value="ABCC_MRP_domain1"/>
    <property type="match status" value="1"/>
</dbReference>
<feature type="transmembrane region" description="Helical" evidence="10">
    <location>
        <begin position="6"/>
        <end position="25"/>
    </location>
</feature>
<dbReference type="InterPro" id="IPR003593">
    <property type="entry name" value="AAA+_ATPase"/>
</dbReference>
<dbReference type="PANTHER" id="PTHR24223">
    <property type="entry name" value="ATP-BINDING CASSETTE SUB-FAMILY C"/>
    <property type="match status" value="1"/>
</dbReference>
<dbReference type="PANTHER" id="PTHR24223:SF353">
    <property type="entry name" value="ABC TRANSPORTER ATP-BINDING PROTEIN_PERMEASE VMR1-RELATED"/>
    <property type="match status" value="1"/>
</dbReference>
<feature type="transmembrane region" description="Helical" evidence="10">
    <location>
        <begin position="1403"/>
        <end position="1426"/>
    </location>
</feature>
<evidence type="ECO:0000313" key="13">
    <source>
        <dbReference type="EMBL" id="EGG03794.1"/>
    </source>
</evidence>
<feature type="transmembrane region" description="Helical" evidence="10">
    <location>
        <begin position="1134"/>
        <end position="1154"/>
    </location>
</feature>
<evidence type="ECO:0000256" key="10">
    <source>
        <dbReference type="SAM" id="Phobius"/>
    </source>
</evidence>
<feature type="domain" description="ABC transmembrane type-1" evidence="12">
    <location>
        <begin position="387"/>
        <end position="671"/>
    </location>
</feature>
<feature type="transmembrane region" description="Helical" evidence="10">
    <location>
        <begin position="1377"/>
        <end position="1397"/>
    </location>
</feature>
<dbReference type="Gene3D" id="1.20.1560.10">
    <property type="entry name" value="ABC transporter type 1, transmembrane domain"/>
    <property type="match status" value="2"/>
</dbReference>
<proteinExistence type="predicted"/>